<feature type="transmembrane region" description="Helical" evidence="6">
    <location>
        <begin position="400"/>
        <end position="423"/>
    </location>
</feature>
<dbReference type="InterPro" id="IPR003838">
    <property type="entry name" value="ABC3_permease_C"/>
</dbReference>
<evidence type="ECO:0000256" key="2">
    <source>
        <dbReference type="ARBA" id="ARBA00022475"/>
    </source>
</evidence>
<dbReference type="InterPro" id="IPR025857">
    <property type="entry name" value="MacB_PCD"/>
</dbReference>
<evidence type="ECO:0000256" key="4">
    <source>
        <dbReference type="ARBA" id="ARBA00022989"/>
    </source>
</evidence>
<feature type="transmembrane region" description="Helical" evidence="6">
    <location>
        <begin position="313"/>
        <end position="333"/>
    </location>
</feature>
<feature type="transmembrane region" description="Helical" evidence="6">
    <location>
        <begin position="365"/>
        <end position="388"/>
    </location>
</feature>
<dbReference type="OrthoDB" id="8735006at2"/>
<comment type="subcellular location">
    <subcellularLocation>
        <location evidence="1">Cell membrane</location>
        <topology evidence="1">Multi-pass membrane protein</topology>
    </subcellularLocation>
</comment>
<evidence type="ECO:0000313" key="10">
    <source>
        <dbReference type="Proteomes" id="UP000297258"/>
    </source>
</evidence>
<keyword evidence="2" id="KW-1003">Cell membrane</keyword>
<evidence type="ECO:0000256" key="5">
    <source>
        <dbReference type="ARBA" id="ARBA00023136"/>
    </source>
</evidence>
<evidence type="ECO:0000259" key="7">
    <source>
        <dbReference type="Pfam" id="PF02687"/>
    </source>
</evidence>
<organism evidence="9 10">
    <name type="scientific">Massilia horti</name>
    <dbReference type="NCBI Taxonomy" id="2562153"/>
    <lineage>
        <taxon>Bacteria</taxon>
        <taxon>Pseudomonadati</taxon>
        <taxon>Pseudomonadota</taxon>
        <taxon>Betaproteobacteria</taxon>
        <taxon>Burkholderiales</taxon>
        <taxon>Oxalobacteraceae</taxon>
        <taxon>Telluria group</taxon>
        <taxon>Massilia</taxon>
    </lineage>
</organism>
<dbReference type="AlphaFoldDB" id="A0A4Y9T5C7"/>
<dbReference type="RefSeq" id="WP_135188159.1">
    <property type="nucleotide sequence ID" value="NZ_SPUM01000013.1"/>
</dbReference>
<proteinExistence type="predicted"/>
<dbReference type="GO" id="GO:0022857">
    <property type="term" value="F:transmembrane transporter activity"/>
    <property type="evidence" value="ECO:0007669"/>
    <property type="project" value="TreeGrafter"/>
</dbReference>
<dbReference type="Pfam" id="PF02687">
    <property type="entry name" value="FtsX"/>
    <property type="match status" value="1"/>
</dbReference>
<dbReference type="Pfam" id="PF12704">
    <property type="entry name" value="MacB_PCD"/>
    <property type="match status" value="1"/>
</dbReference>
<evidence type="ECO:0000259" key="8">
    <source>
        <dbReference type="Pfam" id="PF12704"/>
    </source>
</evidence>
<protein>
    <submittedName>
        <fullName evidence="9">FtsX-like permease family protein</fullName>
    </submittedName>
</protein>
<evidence type="ECO:0000256" key="1">
    <source>
        <dbReference type="ARBA" id="ARBA00004651"/>
    </source>
</evidence>
<keyword evidence="10" id="KW-1185">Reference proteome</keyword>
<gene>
    <name evidence="9" type="ORF">E4O92_02430</name>
</gene>
<sequence length="437" mass="48433">MFGYYFKLGVRSLRRNPALTALMVLTLAIGVAASMSTLTILHMMSGNPIPHKSEQLFVPVIDNGQLEGYNPGSKPPSQSTYMDAMNMLKAKVGERRTAMYGVGLSIEPERHDLGAFNTQGLAPTHDFFAMFEVPFRFGQPWGELEDKAGADVVVLSAGLSERLFGSANPVGKMVRMNGFMYKVVGVAEHWKPLPRYYHVIAGNGQYGNEEDYFIPLSSAIRHEYDHNGSMSCNKRVEKPGFQGRLESECTWLQFWFETTSSAQRNDVKNYLDSYVSEQRRLGRMKRNVPPELYNVMEWLDYQKVTGNDSRLRVWLALGFLALCLVNTIGLLLAKFSVRASEVGVRRALGASRREIFNQFLIESGVVGLAGGVLGLLLAFGALALIAMSGDSMKHLAHMDLPMLAFTFVLSVTAAVLAGLLPTWRACQVTPALQLKSQ</sequence>
<reference evidence="9 10" key="1">
    <citation type="submission" date="2019-03" db="EMBL/GenBank/DDBJ databases">
        <title>Draft genome of Massilia hortus sp. nov., a novel bacterial species of the Oxalobacteraceae family.</title>
        <authorList>
            <person name="Peta V."/>
            <person name="Raths R."/>
            <person name="Bucking H."/>
        </authorList>
    </citation>
    <scope>NUCLEOTIDE SEQUENCE [LARGE SCALE GENOMIC DNA]</scope>
    <source>
        <strain evidence="9 10">ONC3</strain>
    </source>
</reference>
<dbReference type="PANTHER" id="PTHR30572">
    <property type="entry name" value="MEMBRANE COMPONENT OF TRANSPORTER-RELATED"/>
    <property type="match status" value="1"/>
</dbReference>
<feature type="transmembrane region" description="Helical" evidence="6">
    <location>
        <begin position="20"/>
        <end position="41"/>
    </location>
</feature>
<dbReference type="InterPro" id="IPR050250">
    <property type="entry name" value="Macrolide_Exporter_MacB"/>
</dbReference>
<dbReference type="GO" id="GO:0005886">
    <property type="term" value="C:plasma membrane"/>
    <property type="evidence" value="ECO:0007669"/>
    <property type="project" value="UniProtKB-SubCell"/>
</dbReference>
<dbReference type="Proteomes" id="UP000297258">
    <property type="component" value="Unassembled WGS sequence"/>
</dbReference>
<keyword evidence="4 6" id="KW-1133">Transmembrane helix</keyword>
<feature type="domain" description="ABC3 transporter permease C-terminal" evidence="7">
    <location>
        <begin position="316"/>
        <end position="429"/>
    </location>
</feature>
<evidence type="ECO:0000313" key="9">
    <source>
        <dbReference type="EMBL" id="TFW35230.1"/>
    </source>
</evidence>
<comment type="caution">
    <text evidence="9">The sequence shown here is derived from an EMBL/GenBank/DDBJ whole genome shotgun (WGS) entry which is preliminary data.</text>
</comment>
<dbReference type="EMBL" id="SPUM01000013">
    <property type="protein sequence ID" value="TFW35230.1"/>
    <property type="molecule type" value="Genomic_DNA"/>
</dbReference>
<evidence type="ECO:0000256" key="3">
    <source>
        <dbReference type="ARBA" id="ARBA00022692"/>
    </source>
</evidence>
<keyword evidence="3 6" id="KW-0812">Transmembrane</keyword>
<feature type="domain" description="MacB-like periplasmic core" evidence="8">
    <location>
        <begin position="20"/>
        <end position="269"/>
    </location>
</feature>
<name>A0A4Y9T5C7_9BURK</name>
<accession>A0A4Y9T5C7</accession>
<dbReference type="PANTHER" id="PTHR30572:SF18">
    <property type="entry name" value="ABC-TYPE MACROLIDE FAMILY EXPORT SYSTEM PERMEASE COMPONENT 2"/>
    <property type="match status" value="1"/>
</dbReference>
<keyword evidence="5 6" id="KW-0472">Membrane</keyword>
<evidence type="ECO:0000256" key="6">
    <source>
        <dbReference type="SAM" id="Phobius"/>
    </source>
</evidence>